<accession>A0ABX0MAU4</accession>
<evidence type="ECO:0008006" key="3">
    <source>
        <dbReference type="Google" id="ProtNLM"/>
    </source>
</evidence>
<reference evidence="1 2" key="1">
    <citation type="submission" date="2019-09" db="EMBL/GenBank/DDBJ databases">
        <title>Taxonomy of Antarctic Massilia spp.: description of Massilia rubra sp. nov., Massilia aquatica sp. nov., Massilia mucilaginosa sp. nov., Massilia frigida sp. nov. isolated from streams, lakes and regoliths.</title>
        <authorList>
            <person name="Holochova P."/>
            <person name="Sedlacek I."/>
            <person name="Kralova S."/>
            <person name="Maslanova I."/>
            <person name="Busse H.-J."/>
            <person name="Stankova E."/>
            <person name="Vrbovska V."/>
            <person name="Kovarovic V."/>
            <person name="Bartak M."/>
            <person name="Svec P."/>
            <person name="Pantucek R."/>
        </authorList>
    </citation>
    <scope>NUCLEOTIDE SEQUENCE [LARGE SCALE GENOMIC DNA]</scope>
    <source>
        <strain evidence="1 2">CCM 8693</strain>
    </source>
</reference>
<evidence type="ECO:0000313" key="1">
    <source>
        <dbReference type="EMBL" id="NHZ41372.1"/>
    </source>
</evidence>
<dbReference type="Proteomes" id="UP000819052">
    <property type="component" value="Unassembled WGS sequence"/>
</dbReference>
<comment type="caution">
    <text evidence="1">The sequence shown here is derived from an EMBL/GenBank/DDBJ whole genome shotgun (WGS) entry which is preliminary data.</text>
</comment>
<evidence type="ECO:0000313" key="2">
    <source>
        <dbReference type="Proteomes" id="UP000819052"/>
    </source>
</evidence>
<proteinExistence type="predicted"/>
<organism evidence="1 2">
    <name type="scientific">Massilia aquatica</name>
    <dbReference type="NCBI Taxonomy" id="2609000"/>
    <lineage>
        <taxon>Bacteria</taxon>
        <taxon>Pseudomonadati</taxon>
        <taxon>Pseudomonadota</taxon>
        <taxon>Betaproteobacteria</taxon>
        <taxon>Burkholderiales</taxon>
        <taxon>Oxalobacteraceae</taxon>
        <taxon>Telluria group</taxon>
        <taxon>Massilia</taxon>
    </lineage>
</organism>
<dbReference type="Gene3D" id="1.10.30.50">
    <property type="match status" value="1"/>
</dbReference>
<sequence>MANPTDNGGDVYVLCVSSIDNLGLRANLISVTNKIGDMCTAYVQIATRGNLYQLPQDHSDKEATYLGSARKKDFTNVYSNQMVAANKPGRAIYDRILGSAPGGKCPLCGFGQAKTLDHYLPKSKYPQFAVFPSNLVPACYECNVGKRNGVAIDRVGQSIHPYFDHLLINEQWLFARVVPDPFTIEFSVEPPRHWERDDGDRVRSHFSLMDLEKRFNTEATDELAAIHGIVKRNVLQYGFTAQDIREDLLATAAERHAIQKNSWQTALYQALGNSDWYCREGYQA</sequence>
<gene>
    <name evidence="1" type="ORF">F1609_14575</name>
</gene>
<protein>
    <recommendedName>
        <fullName evidence="3">HNH endonuclease</fullName>
    </recommendedName>
</protein>
<keyword evidence="2" id="KW-1185">Reference proteome</keyword>
<dbReference type="RefSeq" id="WP_167077147.1">
    <property type="nucleotide sequence ID" value="NZ_VVIW01000007.1"/>
</dbReference>
<dbReference type="EMBL" id="VVIW01000007">
    <property type="protein sequence ID" value="NHZ41372.1"/>
    <property type="molecule type" value="Genomic_DNA"/>
</dbReference>
<name>A0ABX0MAU4_9BURK</name>